<keyword evidence="4" id="KW-1185">Reference proteome</keyword>
<accession>A0A7W6K3W3</accession>
<organism evidence="3 4">
    <name type="scientific">Allorhizobium borbori</name>
    <dbReference type="NCBI Taxonomy" id="485907"/>
    <lineage>
        <taxon>Bacteria</taxon>
        <taxon>Pseudomonadati</taxon>
        <taxon>Pseudomonadota</taxon>
        <taxon>Alphaproteobacteria</taxon>
        <taxon>Hyphomicrobiales</taxon>
        <taxon>Rhizobiaceae</taxon>
        <taxon>Rhizobium/Agrobacterium group</taxon>
        <taxon>Allorhizobium</taxon>
    </lineage>
</organism>
<protein>
    <submittedName>
        <fullName evidence="3">Uncharacterized protein</fullName>
    </submittedName>
</protein>
<keyword evidence="2" id="KW-0472">Membrane</keyword>
<sequence>MVRKVDTEGAHTVPARTPEDDGDVAGPLLIEIPLWKFGRIKLESFNSKSSLAVFALVVILAMMIFLSVLEAGAGIMKSTVPGIVGLQGKVGEALLLILGVLLGAYNGKSKK</sequence>
<proteinExistence type="predicted"/>
<gene>
    <name evidence="3" type="ORF">GGQ66_002138</name>
</gene>
<evidence type="ECO:0000256" key="2">
    <source>
        <dbReference type="SAM" id="Phobius"/>
    </source>
</evidence>
<comment type="caution">
    <text evidence="3">The sequence shown here is derived from an EMBL/GenBank/DDBJ whole genome shotgun (WGS) entry which is preliminary data.</text>
</comment>
<dbReference type="AlphaFoldDB" id="A0A7W6K3W3"/>
<dbReference type="RefSeq" id="WP_183792236.1">
    <property type="nucleotide sequence ID" value="NZ_JACIDU010000007.1"/>
</dbReference>
<name>A0A7W6K3W3_9HYPH</name>
<dbReference type="EMBL" id="JACIDU010000007">
    <property type="protein sequence ID" value="MBB4103580.1"/>
    <property type="molecule type" value="Genomic_DNA"/>
</dbReference>
<feature type="region of interest" description="Disordered" evidence="1">
    <location>
        <begin position="1"/>
        <end position="25"/>
    </location>
</feature>
<feature type="transmembrane region" description="Helical" evidence="2">
    <location>
        <begin position="49"/>
        <end position="69"/>
    </location>
</feature>
<dbReference type="Proteomes" id="UP000584824">
    <property type="component" value="Unassembled WGS sequence"/>
</dbReference>
<keyword evidence="2" id="KW-0812">Transmembrane</keyword>
<reference evidence="3 4" key="1">
    <citation type="submission" date="2020-08" db="EMBL/GenBank/DDBJ databases">
        <title>Genomic Encyclopedia of Type Strains, Phase IV (KMG-IV): sequencing the most valuable type-strain genomes for metagenomic binning, comparative biology and taxonomic classification.</title>
        <authorList>
            <person name="Goeker M."/>
        </authorList>
    </citation>
    <scope>NUCLEOTIDE SEQUENCE [LARGE SCALE GENOMIC DNA]</scope>
    <source>
        <strain evidence="3 4">DSM 26385</strain>
    </source>
</reference>
<evidence type="ECO:0000313" key="4">
    <source>
        <dbReference type="Proteomes" id="UP000584824"/>
    </source>
</evidence>
<evidence type="ECO:0000256" key="1">
    <source>
        <dbReference type="SAM" id="MobiDB-lite"/>
    </source>
</evidence>
<keyword evidence="2" id="KW-1133">Transmembrane helix</keyword>
<evidence type="ECO:0000313" key="3">
    <source>
        <dbReference type="EMBL" id="MBB4103580.1"/>
    </source>
</evidence>
<feature type="transmembrane region" description="Helical" evidence="2">
    <location>
        <begin position="89"/>
        <end position="107"/>
    </location>
</feature>